<evidence type="ECO:0008006" key="3">
    <source>
        <dbReference type="Google" id="ProtNLM"/>
    </source>
</evidence>
<gene>
    <name evidence="1" type="ORF">CQW23_01875</name>
</gene>
<evidence type="ECO:0000313" key="2">
    <source>
        <dbReference type="Proteomes" id="UP000224567"/>
    </source>
</evidence>
<comment type="caution">
    <text evidence="1">The sequence shown here is derived from an EMBL/GenBank/DDBJ whole genome shotgun (WGS) entry which is preliminary data.</text>
</comment>
<name>A0A2G2XPT4_CAPBA</name>
<evidence type="ECO:0000313" key="1">
    <source>
        <dbReference type="EMBL" id="PHT59512.1"/>
    </source>
</evidence>
<organism evidence="1 2">
    <name type="scientific">Capsicum baccatum</name>
    <name type="common">Peruvian pepper</name>
    <dbReference type="NCBI Taxonomy" id="33114"/>
    <lineage>
        <taxon>Eukaryota</taxon>
        <taxon>Viridiplantae</taxon>
        <taxon>Streptophyta</taxon>
        <taxon>Embryophyta</taxon>
        <taxon>Tracheophyta</taxon>
        <taxon>Spermatophyta</taxon>
        <taxon>Magnoliopsida</taxon>
        <taxon>eudicotyledons</taxon>
        <taxon>Gunneridae</taxon>
        <taxon>Pentapetalae</taxon>
        <taxon>asterids</taxon>
        <taxon>lamiids</taxon>
        <taxon>Solanales</taxon>
        <taxon>Solanaceae</taxon>
        <taxon>Solanoideae</taxon>
        <taxon>Capsiceae</taxon>
        <taxon>Capsicum</taxon>
    </lineage>
</organism>
<reference evidence="1 2" key="1">
    <citation type="journal article" date="2017" name="Genome Biol.">
        <title>New reference genome sequences of hot pepper reveal the massive evolution of plant disease-resistance genes by retroduplication.</title>
        <authorList>
            <person name="Kim S."/>
            <person name="Park J."/>
            <person name="Yeom S.I."/>
            <person name="Kim Y.M."/>
            <person name="Seo E."/>
            <person name="Kim K.T."/>
            <person name="Kim M.S."/>
            <person name="Lee J.M."/>
            <person name="Cheong K."/>
            <person name="Shin H.S."/>
            <person name="Kim S.B."/>
            <person name="Han K."/>
            <person name="Lee J."/>
            <person name="Park M."/>
            <person name="Lee H.A."/>
            <person name="Lee H.Y."/>
            <person name="Lee Y."/>
            <person name="Oh S."/>
            <person name="Lee J.H."/>
            <person name="Choi E."/>
            <person name="Choi E."/>
            <person name="Lee S.E."/>
            <person name="Jeon J."/>
            <person name="Kim H."/>
            <person name="Choi G."/>
            <person name="Song H."/>
            <person name="Lee J."/>
            <person name="Lee S.C."/>
            <person name="Kwon J.K."/>
            <person name="Lee H.Y."/>
            <person name="Koo N."/>
            <person name="Hong Y."/>
            <person name="Kim R.W."/>
            <person name="Kang W.H."/>
            <person name="Huh J.H."/>
            <person name="Kang B.C."/>
            <person name="Yang T.J."/>
            <person name="Lee Y.H."/>
            <person name="Bennetzen J.L."/>
            <person name="Choi D."/>
        </authorList>
    </citation>
    <scope>NUCLEOTIDE SEQUENCE [LARGE SCALE GENOMIC DNA]</scope>
    <source>
        <strain evidence="2">cv. PBC81</strain>
    </source>
</reference>
<dbReference type="PANTHER" id="PTHR36607:SF24">
    <property type="entry name" value="AMINOTRANSFERASE-LIKE PLANT MOBILE DOMAIN-CONTAINING PROTEIN"/>
    <property type="match status" value="1"/>
</dbReference>
<dbReference type="OrthoDB" id="1244514at2759"/>
<dbReference type="Proteomes" id="UP000224567">
    <property type="component" value="Unassembled WGS sequence"/>
</dbReference>
<proteinExistence type="predicted"/>
<sequence>MKTKDIMDNFSGKILIEKVLRLKSFTHQNIVVTSSPGRNGSLSSWCVPPSGFGVVRYTSGYWKWIEDVLARNKETLERNKTFFASLFTYDHNENMLQAFYENWRPSTNIVSTFIGELSISLWDLQNIEGLYVHGSFYDEVIPSAKELTYVDDKGMPFLFRSCSYLISAFYRLTKDGVAGSTMPLANLAHQLGLVDISSNIFGDDVFGEDCITSPNPSSVLKVPNLSLDNAMT</sequence>
<protein>
    <recommendedName>
        <fullName evidence="3">Aminotransferase-like plant mobile domain-containing protein</fullName>
    </recommendedName>
</protein>
<dbReference type="AlphaFoldDB" id="A0A2G2XPT4"/>
<accession>A0A2G2XPT4</accession>
<reference evidence="2" key="2">
    <citation type="journal article" date="2017" name="J. Anim. Genet.">
        <title>Multiple reference genome sequences of hot pepper reveal the massive evolution of plant disease resistance genes by retroduplication.</title>
        <authorList>
            <person name="Kim S."/>
            <person name="Park J."/>
            <person name="Yeom S.-I."/>
            <person name="Kim Y.-M."/>
            <person name="Seo E."/>
            <person name="Kim K.-T."/>
            <person name="Kim M.-S."/>
            <person name="Lee J.M."/>
            <person name="Cheong K."/>
            <person name="Shin H.-S."/>
            <person name="Kim S.-B."/>
            <person name="Han K."/>
            <person name="Lee J."/>
            <person name="Park M."/>
            <person name="Lee H.-A."/>
            <person name="Lee H.-Y."/>
            <person name="Lee Y."/>
            <person name="Oh S."/>
            <person name="Lee J.H."/>
            <person name="Choi E."/>
            <person name="Choi E."/>
            <person name="Lee S.E."/>
            <person name="Jeon J."/>
            <person name="Kim H."/>
            <person name="Choi G."/>
            <person name="Song H."/>
            <person name="Lee J."/>
            <person name="Lee S.-C."/>
            <person name="Kwon J.-K."/>
            <person name="Lee H.-Y."/>
            <person name="Koo N."/>
            <person name="Hong Y."/>
            <person name="Kim R.W."/>
            <person name="Kang W.-H."/>
            <person name="Huh J.H."/>
            <person name="Kang B.-C."/>
            <person name="Yang T.-J."/>
            <person name="Lee Y.-H."/>
            <person name="Bennetzen J.L."/>
            <person name="Choi D."/>
        </authorList>
    </citation>
    <scope>NUCLEOTIDE SEQUENCE [LARGE SCALE GENOMIC DNA]</scope>
    <source>
        <strain evidence="2">cv. PBC81</strain>
    </source>
</reference>
<dbReference type="EMBL" id="MLFT02000001">
    <property type="protein sequence ID" value="PHT59512.1"/>
    <property type="molecule type" value="Genomic_DNA"/>
</dbReference>
<dbReference type="PANTHER" id="PTHR36607">
    <property type="entry name" value="1,2-DIHYDROXY-3-KETO-5-METHYLTHIOPENTENE DIOXYGENASE 4"/>
    <property type="match status" value="1"/>
</dbReference>
<keyword evidence="2" id="KW-1185">Reference proteome</keyword>